<dbReference type="HOGENOM" id="CLU_2141635_0_0_11"/>
<reference evidence="3" key="2">
    <citation type="submission" date="2010-01" db="EMBL/GenBank/DDBJ databases">
        <title>The complete genome of Conexibacter woesei DSM 14684.</title>
        <authorList>
            <consortium name="US DOE Joint Genome Institute (JGI-PGF)"/>
            <person name="Lucas S."/>
            <person name="Copeland A."/>
            <person name="Lapidus A."/>
            <person name="Glavina del Rio T."/>
            <person name="Dalin E."/>
            <person name="Tice H."/>
            <person name="Bruce D."/>
            <person name="Goodwin L."/>
            <person name="Pitluck S."/>
            <person name="Kyrpides N."/>
            <person name="Mavromatis K."/>
            <person name="Ivanova N."/>
            <person name="Mikhailova N."/>
            <person name="Chertkov O."/>
            <person name="Brettin T."/>
            <person name="Detter J.C."/>
            <person name="Han C."/>
            <person name="Larimer F."/>
            <person name="Land M."/>
            <person name="Hauser L."/>
            <person name="Markowitz V."/>
            <person name="Cheng J.-F."/>
            <person name="Hugenholtz P."/>
            <person name="Woyke T."/>
            <person name="Wu D."/>
            <person name="Pukall R."/>
            <person name="Steenblock K."/>
            <person name="Schneider S."/>
            <person name="Klenk H.-P."/>
            <person name="Eisen J.A."/>
        </authorList>
    </citation>
    <scope>NUCLEOTIDE SEQUENCE [LARGE SCALE GENOMIC DNA]</scope>
    <source>
        <strain evidence="3">DSM 14684 / CIP 108061 / JCM 11494 / NBRC 100937 / ID131577</strain>
    </source>
</reference>
<dbReference type="InterPro" id="IPR001387">
    <property type="entry name" value="Cro/C1-type_HTH"/>
</dbReference>
<dbReference type="SMART" id="SM00530">
    <property type="entry name" value="HTH_XRE"/>
    <property type="match status" value="1"/>
</dbReference>
<dbReference type="Gene3D" id="1.10.260.40">
    <property type="entry name" value="lambda repressor-like DNA-binding domains"/>
    <property type="match status" value="1"/>
</dbReference>
<dbReference type="eggNOG" id="COG3620">
    <property type="taxonomic scope" value="Bacteria"/>
</dbReference>
<dbReference type="Pfam" id="PF01381">
    <property type="entry name" value="HTH_3"/>
    <property type="match status" value="1"/>
</dbReference>
<dbReference type="KEGG" id="cwo:Cwoe_2651"/>
<dbReference type="EMBL" id="CP001854">
    <property type="protein sequence ID" value="ADB51070.1"/>
    <property type="molecule type" value="Genomic_DNA"/>
</dbReference>
<sequence length="112" mass="12014">MSPSTLVRDARRSAGLTQAQLAERLGTTQPVIARLERAGSNPTFETVAGALAAAGYQFELRATHVGLSTVDEDLIRRQLALSPADRLRALDRQITTMRFLADAGAQARAAHS</sequence>
<protein>
    <submittedName>
        <fullName evidence="2">Transcriptional regulator, XRE family</fullName>
    </submittedName>
</protein>
<dbReference type="OrthoDB" id="6401124at2"/>
<reference evidence="2 3" key="1">
    <citation type="journal article" date="2010" name="Stand. Genomic Sci.">
        <title>Complete genome sequence of Conexibacter woesei type strain (ID131577).</title>
        <authorList>
            <person name="Pukall R."/>
            <person name="Lapidus A."/>
            <person name="Glavina Del Rio T."/>
            <person name="Copeland A."/>
            <person name="Tice H."/>
            <person name="Cheng J.-F."/>
            <person name="Lucas S."/>
            <person name="Chen F."/>
            <person name="Nolan M."/>
            <person name="Bruce D."/>
            <person name="Goodwin L."/>
            <person name="Pitluck S."/>
            <person name="Mavromatis K."/>
            <person name="Ivanova N."/>
            <person name="Ovchinnikova G."/>
            <person name="Pati A."/>
            <person name="Chen A."/>
            <person name="Palaniappan K."/>
            <person name="Land M."/>
            <person name="Hauser L."/>
            <person name="Chang Y.-J."/>
            <person name="Jeffries C.D."/>
            <person name="Chain P."/>
            <person name="Meincke L."/>
            <person name="Sims D."/>
            <person name="Brettin T."/>
            <person name="Detter J.C."/>
            <person name="Rohde M."/>
            <person name="Goeker M."/>
            <person name="Bristow J."/>
            <person name="Eisen J.A."/>
            <person name="Markowitz V."/>
            <person name="Kyrpides N.C."/>
            <person name="Klenk H.-P."/>
            <person name="Hugenholtz P."/>
        </authorList>
    </citation>
    <scope>NUCLEOTIDE SEQUENCE [LARGE SCALE GENOMIC DNA]</scope>
    <source>
        <strain evidence="3">DSM 14684 / CIP 108061 / JCM 11494 / NBRC 100937 / ID131577</strain>
    </source>
</reference>
<dbReference type="AlphaFoldDB" id="D3F9K8"/>
<dbReference type="CDD" id="cd00093">
    <property type="entry name" value="HTH_XRE"/>
    <property type="match status" value="1"/>
</dbReference>
<name>D3F9K8_CONWI</name>
<keyword evidence="3" id="KW-1185">Reference proteome</keyword>
<dbReference type="PROSITE" id="PS50943">
    <property type="entry name" value="HTH_CROC1"/>
    <property type="match status" value="1"/>
</dbReference>
<accession>D3F9K8</accession>
<dbReference type="RefSeq" id="WP_012934121.1">
    <property type="nucleotide sequence ID" value="NC_013739.1"/>
</dbReference>
<dbReference type="STRING" id="469383.Cwoe_2651"/>
<dbReference type="SUPFAM" id="SSF47413">
    <property type="entry name" value="lambda repressor-like DNA-binding domains"/>
    <property type="match status" value="1"/>
</dbReference>
<evidence type="ECO:0000313" key="2">
    <source>
        <dbReference type="EMBL" id="ADB51070.1"/>
    </source>
</evidence>
<dbReference type="GO" id="GO:0003677">
    <property type="term" value="F:DNA binding"/>
    <property type="evidence" value="ECO:0007669"/>
    <property type="project" value="InterPro"/>
</dbReference>
<organism evidence="2 3">
    <name type="scientific">Conexibacter woesei (strain DSM 14684 / CCUG 47730 / CIP 108061 / JCM 11494 / NBRC 100937 / ID131577)</name>
    <dbReference type="NCBI Taxonomy" id="469383"/>
    <lineage>
        <taxon>Bacteria</taxon>
        <taxon>Bacillati</taxon>
        <taxon>Actinomycetota</taxon>
        <taxon>Thermoleophilia</taxon>
        <taxon>Solirubrobacterales</taxon>
        <taxon>Conexibacteraceae</taxon>
        <taxon>Conexibacter</taxon>
    </lineage>
</organism>
<dbReference type="Proteomes" id="UP000008229">
    <property type="component" value="Chromosome"/>
</dbReference>
<dbReference type="InterPro" id="IPR010982">
    <property type="entry name" value="Lambda_DNA-bd_dom_sf"/>
</dbReference>
<evidence type="ECO:0000259" key="1">
    <source>
        <dbReference type="PROSITE" id="PS50943"/>
    </source>
</evidence>
<proteinExistence type="predicted"/>
<gene>
    <name evidence="2" type="ordered locus">Cwoe_2651</name>
</gene>
<feature type="domain" description="HTH cro/C1-type" evidence="1">
    <location>
        <begin position="7"/>
        <end position="46"/>
    </location>
</feature>
<evidence type="ECO:0000313" key="3">
    <source>
        <dbReference type="Proteomes" id="UP000008229"/>
    </source>
</evidence>